<reference evidence="8" key="1">
    <citation type="submission" date="2021-11" db="EMBL/GenBank/DDBJ databases">
        <authorList>
            <person name="Herlambang A."/>
            <person name="Guo Y."/>
            <person name="Takashima Y."/>
            <person name="Nishizawa T."/>
        </authorList>
    </citation>
    <scope>NUCLEOTIDE SEQUENCE</scope>
    <source>
        <strain evidence="8">E1425</strain>
    </source>
</reference>
<dbReference type="AlphaFoldDB" id="A0A9P3LWA2"/>
<dbReference type="PANTHER" id="PTHR22960:SF0">
    <property type="entry name" value="MOLYBDENUM COFACTOR BIOSYNTHESIS PROTEIN 1"/>
    <property type="match status" value="1"/>
</dbReference>
<feature type="domain" description="Molybdopterin cofactor biosynthesis C (MoaC)" evidence="7">
    <location>
        <begin position="67"/>
        <end position="222"/>
    </location>
</feature>
<dbReference type="SUPFAM" id="SSF55040">
    <property type="entry name" value="Molybdenum cofactor biosynthesis protein C, MoaC"/>
    <property type="match status" value="1"/>
</dbReference>
<evidence type="ECO:0000256" key="1">
    <source>
        <dbReference type="ARBA" id="ARBA00001637"/>
    </source>
</evidence>
<comment type="caution">
    <text evidence="8">The sequence shown here is derived from an EMBL/GenBank/DDBJ whole genome shotgun (WGS) entry which is preliminary data.</text>
</comment>
<evidence type="ECO:0000313" key="9">
    <source>
        <dbReference type="Proteomes" id="UP000827284"/>
    </source>
</evidence>
<reference evidence="8" key="2">
    <citation type="journal article" date="2022" name="Microbiol. Resour. Announc.">
        <title>Whole-Genome Sequence of Entomortierella parvispora E1425, a Mucoromycotan Fungus Associated with Burkholderiaceae-Related Endosymbiotic Bacteria.</title>
        <authorList>
            <person name="Herlambang A."/>
            <person name="Guo Y."/>
            <person name="Takashima Y."/>
            <person name="Narisawa K."/>
            <person name="Ohta H."/>
            <person name="Nishizawa T."/>
        </authorList>
    </citation>
    <scope>NUCLEOTIDE SEQUENCE</scope>
    <source>
        <strain evidence="8">E1425</strain>
    </source>
</reference>
<dbReference type="EC" id="4.6.1.17" evidence="3"/>
<evidence type="ECO:0000256" key="6">
    <source>
        <dbReference type="SAM" id="MobiDB-lite"/>
    </source>
</evidence>
<dbReference type="GO" id="GO:0061799">
    <property type="term" value="F:cyclic pyranopterin monophosphate synthase activity"/>
    <property type="evidence" value="ECO:0007669"/>
    <property type="project" value="UniProtKB-EC"/>
</dbReference>
<sequence>MTTRYCPPGLQPESRSGSKTASTGLSFRRNISTSSSLCQSSSSSSSSSPSSPPQLTHTDPETGKASMVSVTDKAPSHRTALAVSSIWLPGLAFDLLKRNAHKKGDVLTVAQIAGIQAAKQTSNLIPLCHPLLLTHVSVKLKLVEDEEESPVQSGAGNEGTFGGLKGGRVEIESRVACKGNTGVEMEALTGATVAALTVFDMCKAVGKDMVIGEIKVMEKTGGKSGVYRHQQEPSKRQSHGI</sequence>
<accession>A0A9P3LWA2</accession>
<dbReference type="InterPro" id="IPR002820">
    <property type="entry name" value="Mopterin_CF_biosynth-C_dom"/>
</dbReference>
<dbReference type="CDD" id="cd01420">
    <property type="entry name" value="MoaC_PE"/>
    <property type="match status" value="1"/>
</dbReference>
<dbReference type="InterPro" id="IPR047594">
    <property type="entry name" value="MoaC_bact/euk"/>
</dbReference>
<gene>
    <name evidence="8" type="ORF">EMPS_05374</name>
</gene>
<evidence type="ECO:0000256" key="4">
    <source>
        <dbReference type="ARBA" id="ARBA00023150"/>
    </source>
</evidence>
<feature type="compositionally biased region" description="Polar residues" evidence="6">
    <location>
        <begin position="13"/>
        <end position="31"/>
    </location>
</feature>
<organism evidence="8 9">
    <name type="scientific">Entomortierella parvispora</name>
    <dbReference type="NCBI Taxonomy" id="205924"/>
    <lineage>
        <taxon>Eukaryota</taxon>
        <taxon>Fungi</taxon>
        <taxon>Fungi incertae sedis</taxon>
        <taxon>Mucoromycota</taxon>
        <taxon>Mortierellomycotina</taxon>
        <taxon>Mortierellomycetes</taxon>
        <taxon>Mortierellales</taxon>
        <taxon>Mortierellaceae</taxon>
        <taxon>Entomortierella</taxon>
    </lineage>
</organism>
<comment type="pathway">
    <text evidence="2">Cofactor biosynthesis; molybdopterin biosynthesis.</text>
</comment>
<dbReference type="InterPro" id="IPR050105">
    <property type="entry name" value="MoCo_biosynth_MoaA/MoaC"/>
</dbReference>
<name>A0A9P3LWA2_9FUNG</name>
<keyword evidence="4" id="KW-0501">Molybdenum cofactor biosynthesis</keyword>
<dbReference type="GO" id="GO:0006777">
    <property type="term" value="P:Mo-molybdopterin cofactor biosynthetic process"/>
    <property type="evidence" value="ECO:0007669"/>
    <property type="project" value="UniProtKB-KW"/>
</dbReference>
<feature type="region of interest" description="Disordered" evidence="6">
    <location>
        <begin position="1"/>
        <end position="72"/>
    </location>
</feature>
<proteinExistence type="predicted"/>
<protein>
    <recommendedName>
        <fullName evidence="3">cyclic pyranopterin monophosphate synthase</fullName>
        <ecNumber evidence="3">4.6.1.17</ecNumber>
    </recommendedName>
</protein>
<keyword evidence="5" id="KW-0456">Lyase</keyword>
<dbReference type="OrthoDB" id="429626at2759"/>
<evidence type="ECO:0000313" key="8">
    <source>
        <dbReference type="EMBL" id="GJJ73016.1"/>
    </source>
</evidence>
<feature type="compositionally biased region" description="Low complexity" evidence="6">
    <location>
        <begin position="32"/>
        <end position="56"/>
    </location>
</feature>
<dbReference type="InterPro" id="IPR036522">
    <property type="entry name" value="MoaC_sf"/>
</dbReference>
<evidence type="ECO:0000256" key="2">
    <source>
        <dbReference type="ARBA" id="ARBA00005046"/>
    </source>
</evidence>
<dbReference type="PANTHER" id="PTHR22960">
    <property type="entry name" value="MOLYBDOPTERIN COFACTOR SYNTHESIS PROTEIN A"/>
    <property type="match status" value="1"/>
</dbReference>
<dbReference type="Pfam" id="PF01967">
    <property type="entry name" value="MoaC"/>
    <property type="match status" value="1"/>
</dbReference>
<keyword evidence="9" id="KW-1185">Reference proteome</keyword>
<dbReference type="Gene3D" id="3.30.70.640">
    <property type="entry name" value="Molybdopterin cofactor biosynthesis C (MoaC) domain"/>
    <property type="match status" value="1"/>
</dbReference>
<evidence type="ECO:0000259" key="7">
    <source>
        <dbReference type="Pfam" id="PF01967"/>
    </source>
</evidence>
<evidence type="ECO:0000256" key="5">
    <source>
        <dbReference type="ARBA" id="ARBA00023239"/>
    </source>
</evidence>
<comment type="catalytic activity">
    <reaction evidence="1">
        <text>(8S)-3',8-cyclo-7,8-dihydroguanosine 5'-triphosphate = cyclic pyranopterin phosphate + diphosphate</text>
        <dbReference type="Rhea" id="RHEA:49580"/>
        <dbReference type="ChEBI" id="CHEBI:33019"/>
        <dbReference type="ChEBI" id="CHEBI:59648"/>
        <dbReference type="ChEBI" id="CHEBI:131766"/>
        <dbReference type="EC" id="4.6.1.17"/>
    </reaction>
</comment>
<feature type="region of interest" description="Disordered" evidence="6">
    <location>
        <begin position="222"/>
        <end position="241"/>
    </location>
</feature>
<dbReference type="Proteomes" id="UP000827284">
    <property type="component" value="Unassembled WGS sequence"/>
</dbReference>
<dbReference type="GO" id="GO:0061798">
    <property type="term" value="F:GTP 3',8'-cyclase activity"/>
    <property type="evidence" value="ECO:0007669"/>
    <property type="project" value="TreeGrafter"/>
</dbReference>
<dbReference type="EMBL" id="BQFW01000007">
    <property type="protein sequence ID" value="GJJ73016.1"/>
    <property type="molecule type" value="Genomic_DNA"/>
</dbReference>
<evidence type="ECO:0000256" key="3">
    <source>
        <dbReference type="ARBA" id="ARBA00012575"/>
    </source>
</evidence>